<dbReference type="PANTHER" id="PTHR46268:SF15">
    <property type="entry name" value="UNIVERSAL STRESS PROTEIN HP_0031"/>
    <property type="match status" value="1"/>
</dbReference>
<dbReference type="Gene3D" id="3.40.50.620">
    <property type="entry name" value="HUPs"/>
    <property type="match status" value="2"/>
</dbReference>
<dbReference type="OrthoDB" id="9792500at2"/>
<dbReference type="CDD" id="cd00293">
    <property type="entry name" value="USP-like"/>
    <property type="match status" value="2"/>
</dbReference>
<dbReference type="InterPro" id="IPR014729">
    <property type="entry name" value="Rossmann-like_a/b/a_fold"/>
</dbReference>
<dbReference type="PRINTS" id="PR01438">
    <property type="entry name" value="UNVRSLSTRESS"/>
</dbReference>
<dbReference type="PANTHER" id="PTHR46268">
    <property type="entry name" value="STRESS RESPONSE PROTEIN NHAX"/>
    <property type="match status" value="1"/>
</dbReference>
<proteinExistence type="inferred from homology"/>
<feature type="domain" description="UspA" evidence="2">
    <location>
        <begin position="134"/>
        <end position="272"/>
    </location>
</feature>
<accession>A0A1G5Q0D1</accession>
<dbReference type="Proteomes" id="UP000199648">
    <property type="component" value="Unassembled WGS sequence"/>
</dbReference>
<dbReference type="STRING" id="415747.SAMN03097708_01105"/>
<reference evidence="3 4" key="1">
    <citation type="submission" date="2016-10" db="EMBL/GenBank/DDBJ databases">
        <authorList>
            <person name="de Groot N.N."/>
        </authorList>
    </citation>
    <scope>NUCLEOTIDE SEQUENCE [LARGE SCALE GENOMIC DNA]</scope>
    <source>
        <strain evidence="3 4">HLD2</strain>
    </source>
</reference>
<evidence type="ECO:0000313" key="3">
    <source>
        <dbReference type="EMBL" id="SCZ55304.1"/>
    </source>
</evidence>
<evidence type="ECO:0000256" key="1">
    <source>
        <dbReference type="ARBA" id="ARBA00008791"/>
    </source>
</evidence>
<dbReference type="EMBL" id="FMWD01000003">
    <property type="protein sequence ID" value="SCZ55304.1"/>
    <property type="molecule type" value="Genomic_DNA"/>
</dbReference>
<evidence type="ECO:0000259" key="2">
    <source>
        <dbReference type="Pfam" id="PF00582"/>
    </source>
</evidence>
<name>A0A1G5Q0D1_9GAMM</name>
<keyword evidence="4" id="KW-1185">Reference proteome</keyword>
<sequence>MKPITDILIPLDGSRRALEGLSVAIWLGARLGARLHIINAGPRCPVDEALVQLGVDEHQRLQLEIHQIEEPAADAILSAVERYRIGLVIMTAFGEGGPSDGSQAVGHVTREVIERAAVPVLVLPPNYEPAFPWRSTLVPLSGEATTDESLTTALQLAHRLDLNVAIAHVAGPAGSGESAMPGRYVDQVHHEFAQMLNQLVASACPMCSVEERARIEAFHLTQGDVGDELIRLVEEKGVGLLVLGWHGRFMIGHAQVLKRLMGQVRCPILLVKPAPKPRFRLKVGEEFE</sequence>
<dbReference type="Pfam" id="PF00582">
    <property type="entry name" value="Usp"/>
    <property type="match status" value="2"/>
</dbReference>
<feature type="domain" description="UspA" evidence="2">
    <location>
        <begin position="6"/>
        <end position="124"/>
    </location>
</feature>
<dbReference type="RefSeq" id="WP_092993671.1">
    <property type="nucleotide sequence ID" value="NZ_FMWD01000003.1"/>
</dbReference>
<protein>
    <submittedName>
        <fullName evidence="3">Nucleotide-binding universal stress protein, UspA family</fullName>
    </submittedName>
</protein>
<organism evidence="3 4">
    <name type="scientific">Thiohalomonas denitrificans</name>
    <dbReference type="NCBI Taxonomy" id="415747"/>
    <lineage>
        <taxon>Bacteria</taxon>
        <taxon>Pseudomonadati</taxon>
        <taxon>Pseudomonadota</taxon>
        <taxon>Gammaproteobacteria</taxon>
        <taxon>Thiohalomonadales</taxon>
        <taxon>Thiohalomonadaceae</taxon>
        <taxon>Thiohalomonas</taxon>
    </lineage>
</organism>
<dbReference type="AlphaFoldDB" id="A0A1G5Q0D1"/>
<dbReference type="InterPro" id="IPR006015">
    <property type="entry name" value="Universal_stress_UspA"/>
</dbReference>
<dbReference type="SUPFAM" id="SSF52402">
    <property type="entry name" value="Adenine nucleotide alpha hydrolases-like"/>
    <property type="match status" value="2"/>
</dbReference>
<gene>
    <name evidence="3" type="ORF">SAMN03097708_01105</name>
</gene>
<dbReference type="InterPro" id="IPR006016">
    <property type="entry name" value="UspA"/>
</dbReference>
<comment type="similarity">
    <text evidence="1">Belongs to the universal stress protein A family.</text>
</comment>
<evidence type="ECO:0000313" key="4">
    <source>
        <dbReference type="Proteomes" id="UP000199648"/>
    </source>
</evidence>